<gene>
    <name evidence="2" type="ORF">SAMN02745146_0997</name>
</gene>
<dbReference type="AlphaFoldDB" id="A0A1M6C260"/>
<organism evidence="2 3">
    <name type="scientific">Hymenobacter daecheongensis DSM 21074</name>
    <dbReference type="NCBI Taxonomy" id="1121955"/>
    <lineage>
        <taxon>Bacteria</taxon>
        <taxon>Pseudomonadati</taxon>
        <taxon>Bacteroidota</taxon>
        <taxon>Cytophagia</taxon>
        <taxon>Cytophagales</taxon>
        <taxon>Hymenobacteraceae</taxon>
        <taxon>Hymenobacter</taxon>
    </lineage>
</organism>
<name>A0A1M6C260_9BACT</name>
<dbReference type="RefSeq" id="WP_073106087.1">
    <property type="nucleotide sequence ID" value="NZ_FQYN01000002.1"/>
</dbReference>
<dbReference type="STRING" id="1121955.SAMN02745146_0997"/>
<dbReference type="EMBL" id="FQYN01000002">
    <property type="protein sequence ID" value="SHI54911.1"/>
    <property type="molecule type" value="Genomic_DNA"/>
</dbReference>
<reference evidence="2 3" key="1">
    <citation type="submission" date="2016-11" db="EMBL/GenBank/DDBJ databases">
        <authorList>
            <person name="Jaros S."/>
            <person name="Januszkiewicz K."/>
            <person name="Wedrychowicz H."/>
        </authorList>
    </citation>
    <scope>NUCLEOTIDE SEQUENCE [LARGE SCALE GENOMIC DNA]</scope>
    <source>
        <strain evidence="2 3">DSM 21074</strain>
    </source>
</reference>
<evidence type="ECO:0000313" key="3">
    <source>
        <dbReference type="Proteomes" id="UP000184418"/>
    </source>
</evidence>
<protein>
    <submittedName>
        <fullName evidence="2">Outer membrane protein beta-barrel domain-containing protein</fullName>
    </submittedName>
</protein>
<evidence type="ECO:0000256" key="1">
    <source>
        <dbReference type="SAM" id="SignalP"/>
    </source>
</evidence>
<proteinExistence type="predicted"/>
<sequence length="238" mass="25712">MKKLTLFILAALAAHLSHGQQTEFSAHLTSGLAAFRGPAAAADAFIVGTQWNSGRYYTDNPYGRQPGISYGGAGQVQRIGPKKGVLGVQAGYEVLRSRVRISNVFEGGTDAGISVKGHTALANQLINLHPFFGHRFALKALDLDLTAGPEVGWLLSSHEKGRATTTGGRTYTTHTARYRPIDVDVRARLNLTAYYRRTGLSLGYSAGLSDYRRGYVGGTNGLFSQVFRVGLAYRIYGL</sequence>
<keyword evidence="1" id="KW-0732">Signal</keyword>
<dbReference type="OrthoDB" id="1340981at2"/>
<keyword evidence="3" id="KW-1185">Reference proteome</keyword>
<accession>A0A1M6C260</accession>
<feature type="signal peptide" evidence="1">
    <location>
        <begin position="1"/>
        <end position="19"/>
    </location>
</feature>
<feature type="chain" id="PRO_5012590275" evidence="1">
    <location>
        <begin position="20"/>
        <end position="238"/>
    </location>
</feature>
<evidence type="ECO:0000313" key="2">
    <source>
        <dbReference type="EMBL" id="SHI54911.1"/>
    </source>
</evidence>
<dbReference type="Proteomes" id="UP000184418">
    <property type="component" value="Unassembled WGS sequence"/>
</dbReference>